<organism evidence="1 2">
    <name type="scientific">Trypanosoma brucei gambiense (strain MHOM/CI/86/DAL972)</name>
    <dbReference type="NCBI Taxonomy" id="679716"/>
    <lineage>
        <taxon>Eukaryota</taxon>
        <taxon>Discoba</taxon>
        <taxon>Euglenozoa</taxon>
        <taxon>Kinetoplastea</taxon>
        <taxon>Metakinetoplastina</taxon>
        <taxon>Trypanosomatida</taxon>
        <taxon>Trypanosomatidae</taxon>
        <taxon>Trypanosoma</taxon>
    </lineage>
</organism>
<dbReference type="RefSeq" id="XP_011780057.1">
    <property type="nucleotide sequence ID" value="XM_011781755.1"/>
</dbReference>
<gene>
    <name evidence="1" type="ORF">TbgDal_XI9120</name>
</gene>
<protein>
    <submittedName>
        <fullName evidence="1">Uncharacterized protein</fullName>
    </submittedName>
</protein>
<sequence length="112" mass="12476">MVKLRDNESGVWRRVGQNALLGCGPMNNWDRATNAIQDGAAASSLAERIPLMPECLPESRPPRHGAQKRRIKPPFRFSHKTAASAVLVVMFRRAIWNNLPQLADVAPVRPII</sequence>
<reference evidence="2" key="1">
    <citation type="journal article" date="2010" name="PLoS Negl. Trop. Dis.">
        <title>The genome sequence of Trypanosoma brucei gambiense, causative agent of chronic human african trypanosomiasis.</title>
        <authorList>
            <person name="Jackson A.P."/>
            <person name="Sanders M."/>
            <person name="Berry A."/>
            <person name="McQuillan J."/>
            <person name="Aslett M.A."/>
            <person name="Quail M.A."/>
            <person name="Chukualim B."/>
            <person name="Capewell P."/>
            <person name="MacLeod A."/>
            <person name="Melville S.E."/>
            <person name="Gibson W."/>
            <person name="Barry J.D."/>
            <person name="Berriman M."/>
            <person name="Hertz-Fowler C."/>
        </authorList>
    </citation>
    <scope>NUCLEOTIDE SEQUENCE [LARGE SCALE GENOMIC DNA]</scope>
    <source>
        <strain evidence="2">MHOM/CI/86/DAL972</strain>
    </source>
</reference>
<proteinExistence type="predicted"/>
<name>D0A7Z2_TRYB9</name>
<dbReference type="KEGG" id="tbg:TbgDal_XI9120"/>
<evidence type="ECO:0000313" key="2">
    <source>
        <dbReference type="Proteomes" id="UP000002316"/>
    </source>
</evidence>
<dbReference type="AlphaFoldDB" id="D0A7Z2"/>
<dbReference type="GeneID" id="23867954"/>
<evidence type="ECO:0000313" key="1">
    <source>
        <dbReference type="EMBL" id="CBH17793.1"/>
    </source>
</evidence>
<accession>D0A7Z2</accession>
<dbReference type="Proteomes" id="UP000002316">
    <property type="component" value="Chromosome 11"/>
</dbReference>
<dbReference type="EMBL" id="FN554974">
    <property type="protein sequence ID" value="CBH17793.1"/>
    <property type="molecule type" value="Genomic_DNA"/>
</dbReference>